<reference evidence="3" key="1">
    <citation type="submission" date="2016-10" db="EMBL/GenBank/DDBJ databases">
        <authorList>
            <person name="Varghese N."/>
            <person name="Submissions S."/>
        </authorList>
    </citation>
    <scope>NUCLEOTIDE SEQUENCE [LARGE SCALE GENOMIC DNA]</scope>
    <source>
        <strain evidence="3">DSM 21368</strain>
    </source>
</reference>
<dbReference type="Pfam" id="PF18029">
    <property type="entry name" value="Glyoxalase_6"/>
    <property type="match status" value="1"/>
</dbReference>
<dbReference type="Gene3D" id="3.10.180.10">
    <property type="entry name" value="2,3-Dihydroxybiphenyl 1,2-Dioxygenase, domain 1"/>
    <property type="match status" value="1"/>
</dbReference>
<evidence type="ECO:0000313" key="3">
    <source>
        <dbReference type="Proteomes" id="UP000199220"/>
    </source>
</evidence>
<dbReference type="SUPFAM" id="SSF54593">
    <property type="entry name" value="Glyoxalase/Bleomycin resistance protein/Dihydroxybiphenyl dioxygenase"/>
    <property type="match status" value="1"/>
</dbReference>
<dbReference type="AlphaFoldDB" id="A0A1H5MAE5"/>
<evidence type="ECO:0000259" key="1">
    <source>
        <dbReference type="Pfam" id="PF18029"/>
    </source>
</evidence>
<dbReference type="STRING" id="648782.SAMN04488554_3248"/>
<evidence type="ECO:0000313" key="2">
    <source>
        <dbReference type="EMBL" id="SEE86235.1"/>
    </source>
</evidence>
<dbReference type="InterPro" id="IPR029068">
    <property type="entry name" value="Glyas_Bleomycin-R_OHBP_Dase"/>
</dbReference>
<accession>A0A1H5MAE5</accession>
<feature type="domain" description="Glyoxalase-like" evidence="1">
    <location>
        <begin position="6"/>
        <end position="121"/>
    </location>
</feature>
<name>A0A1H5MAE5_9MICO</name>
<dbReference type="PANTHER" id="PTHR35908:SF1">
    <property type="entry name" value="CONSERVED PROTEIN"/>
    <property type="match status" value="1"/>
</dbReference>
<organism evidence="2 3">
    <name type="scientific">Ruania alba</name>
    <dbReference type="NCBI Taxonomy" id="648782"/>
    <lineage>
        <taxon>Bacteria</taxon>
        <taxon>Bacillati</taxon>
        <taxon>Actinomycetota</taxon>
        <taxon>Actinomycetes</taxon>
        <taxon>Micrococcales</taxon>
        <taxon>Ruaniaceae</taxon>
        <taxon>Ruania</taxon>
    </lineage>
</organism>
<dbReference type="CDD" id="cd06587">
    <property type="entry name" value="VOC"/>
    <property type="match status" value="1"/>
</dbReference>
<dbReference type="InterPro" id="IPR041581">
    <property type="entry name" value="Glyoxalase_6"/>
</dbReference>
<dbReference type="PANTHER" id="PTHR35908">
    <property type="entry name" value="HYPOTHETICAL FUSION PROTEIN"/>
    <property type="match status" value="1"/>
</dbReference>
<dbReference type="OrthoDB" id="5524593at2"/>
<protein>
    <recommendedName>
        <fullName evidence="1">Glyoxalase-like domain-containing protein</fullName>
    </recommendedName>
</protein>
<keyword evidence="3" id="KW-1185">Reference proteome</keyword>
<gene>
    <name evidence="2" type="ORF">SAMN04488554_3248</name>
</gene>
<dbReference type="Proteomes" id="UP000199220">
    <property type="component" value="Unassembled WGS sequence"/>
</dbReference>
<sequence length="126" mass="13551">MARLDEIVVDCRAAPALARFWAEVLDGYAVRPYDDAEIARLAGLGLTPQTDPTVAVDGPGPTLFFQEVPEPKSGKNRLHLDVTAADRQAEVTRVQVLGARVLAEHPGWTVLADPEGNEFCISSRGG</sequence>
<proteinExistence type="predicted"/>
<dbReference type="EMBL" id="FNTX01000002">
    <property type="protein sequence ID" value="SEE86235.1"/>
    <property type="molecule type" value="Genomic_DNA"/>
</dbReference>
<dbReference type="RefSeq" id="WP_089774073.1">
    <property type="nucleotide sequence ID" value="NZ_FNTX01000002.1"/>
</dbReference>